<keyword evidence="1" id="KW-0175">Coiled coil</keyword>
<proteinExistence type="predicted"/>
<feature type="compositionally biased region" description="Gly residues" evidence="2">
    <location>
        <begin position="446"/>
        <end position="457"/>
    </location>
</feature>
<feature type="region of interest" description="Disordered" evidence="2">
    <location>
        <begin position="23"/>
        <end position="69"/>
    </location>
</feature>
<feature type="coiled-coil region" evidence="1">
    <location>
        <begin position="155"/>
        <end position="182"/>
    </location>
</feature>
<feature type="compositionally biased region" description="Low complexity" evidence="2">
    <location>
        <begin position="60"/>
        <end position="69"/>
    </location>
</feature>
<sequence>MQVAQLQLIACFDGGALCYSSSRSSSSGNGSEAAAAETAAAAATASPPEAEKHTTEAEEPAAAVAAAEAESETLATVAKPQAAAAAAAAGRDAAGSVGDADEQPSNEAAAAAEAAVDKGIDSERDLITLVEDIAAAAAAASAAANKLVKDFNTYKDACEAKAESLEQRLNASAAELHRLAVEVRLGVGGLRAVHASEVRRLVRELGRITAAHRFMPLYAAQNDLRRRLVELQQSQEATAREVQHLNASYTSLEDSLQEQLKAAVAAAQETSASSYHLLAERLRELAAAKVEEVQREYNQHRLDEAATDRIITEIISQLKKKGVAVVDFSDVFADYSFEVVRQEFMVRMSRRINAYFLPVFIVTQTAADMSDWLYSQYHLVPSMRLLEIIIDELAHENDRDAYAVVQVQSVNTEVLLRRAQIATAPPASSSSSNSSSSSSSSSSSNRGGGIAGRGNEGASGRLSHAGDVQHQQQQQQQHSLLTGRLLPVIAPPSQEALVVATSASFGAEVVKRFDDLTKTYLRSAVVDADASALDGDAAGAVAAATAAVDAAATVDAAAAVYADAATVLLLRAAS</sequence>
<gene>
    <name evidence="3" type="ORF">EAH_00043200</name>
</gene>
<feature type="compositionally biased region" description="Low complexity" evidence="2">
    <location>
        <begin position="23"/>
        <end position="48"/>
    </location>
</feature>
<dbReference type="Proteomes" id="UP000018050">
    <property type="component" value="Unassembled WGS sequence"/>
</dbReference>
<keyword evidence="4" id="KW-1185">Reference proteome</keyword>
<evidence type="ECO:0000256" key="2">
    <source>
        <dbReference type="SAM" id="MobiDB-lite"/>
    </source>
</evidence>
<dbReference type="EMBL" id="HG671027">
    <property type="protein sequence ID" value="CDI79450.1"/>
    <property type="molecule type" value="Genomic_DNA"/>
</dbReference>
<dbReference type="OrthoDB" id="354514at2759"/>
<feature type="region of interest" description="Disordered" evidence="2">
    <location>
        <begin position="425"/>
        <end position="477"/>
    </location>
</feature>
<dbReference type="RefSeq" id="XP_013250441.1">
    <property type="nucleotide sequence ID" value="XM_013394987.1"/>
</dbReference>
<reference evidence="3" key="2">
    <citation type="submission" date="2013-10" db="EMBL/GenBank/DDBJ databases">
        <authorList>
            <person name="Aslett M."/>
        </authorList>
    </citation>
    <scope>NUCLEOTIDE SEQUENCE [LARGE SCALE GENOMIC DNA]</scope>
    <source>
        <strain evidence="3">Houghton</strain>
    </source>
</reference>
<dbReference type="AlphaFoldDB" id="U6GGZ4"/>
<evidence type="ECO:0000256" key="1">
    <source>
        <dbReference type="SAM" id="Coils"/>
    </source>
</evidence>
<dbReference type="VEuPathDB" id="ToxoDB:EAH_00043200"/>
<evidence type="ECO:0000313" key="4">
    <source>
        <dbReference type="Proteomes" id="UP000018050"/>
    </source>
</evidence>
<evidence type="ECO:0000313" key="3">
    <source>
        <dbReference type="EMBL" id="CDI79450.1"/>
    </source>
</evidence>
<name>U6GGZ4_EIMAC</name>
<accession>U6GGZ4</accession>
<reference evidence="3" key="1">
    <citation type="submission" date="2013-10" db="EMBL/GenBank/DDBJ databases">
        <title>Genomic analysis of the causative agents of coccidiosis in chickens.</title>
        <authorList>
            <person name="Reid A.J."/>
            <person name="Blake D."/>
            <person name="Billington K."/>
            <person name="Browne H."/>
            <person name="Dunn M."/>
            <person name="Hung S."/>
            <person name="Kawahara F."/>
            <person name="Miranda-Saavedra D."/>
            <person name="Mourier T."/>
            <person name="Nagra H."/>
            <person name="Otto T.D."/>
            <person name="Rawlings N."/>
            <person name="Sanchez A."/>
            <person name="Sanders M."/>
            <person name="Subramaniam C."/>
            <person name="Tay Y."/>
            <person name="Dear P."/>
            <person name="Doerig C."/>
            <person name="Gruber A."/>
            <person name="Parkinson J."/>
            <person name="Shirley M."/>
            <person name="Wan K.L."/>
            <person name="Berriman M."/>
            <person name="Tomley F."/>
            <person name="Pain A."/>
        </authorList>
    </citation>
    <scope>NUCLEOTIDE SEQUENCE [LARGE SCALE GENOMIC DNA]</scope>
    <source>
        <strain evidence="3">Houghton</strain>
    </source>
</reference>
<dbReference type="GeneID" id="25272390"/>
<feature type="compositionally biased region" description="Low complexity" evidence="2">
    <location>
        <begin position="428"/>
        <end position="445"/>
    </location>
</feature>
<protein>
    <submittedName>
        <fullName evidence="3">Uncharacterized protein</fullName>
    </submittedName>
</protein>
<organism evidence="3 4">
    <name type="scientific">Eimeria acervulina</name>
    <name type="common">Coccidian parasite</name>
    <dbReference type="NCBI Taxonomy" id="5801"/>
    <lineage>
        <taxon>Eukaryota</taxon>
        <taxon>Sar</taxon>
        <taxon>Alveolata</taxon>
        <taxon>Apicomplexa</taxon>
        <taxon>Conoidasida</taxon>
        <taxon>Coccidia</taxon>
        <taxon>Eucoccidiorida</taxon>
        <taxon>Eimeriorina</taxon>
        <taxon>Eimeriidae</taxon>
        <taxon>Eimeria</taxon>
    </lineage>
</organism>
<feature type="region of interest" description="Disordered" evidence="2">
    <location>
        <begin position="95"/>
        <end position="114"/>
    </location>
</feature>